<reference evidence="4 5" key="1">
    <citation type="submission" date="2023-10" db="EMBL/GenBank/DDBJ databases">
        <title>Comparative genomics analysis reveals potential genetic determinants of host preference in Cryptosporidium xiaoi.</title>
        <authorList>
            <person name="Xiao L."/>
            <person name="Li J."/>
        </authorList>
    </citation>
    <scope>NUCLEOTIDE SEQUENCE [LARGE SCALE GENOMIC DNA]</scope>
    <source>
        <strain evidence="4 5">52996</strain>
    </source>
</reference>
<dbReference type="GO" id="GO:0016020">
    <property type="term" value="C:membrane"/>
    <property type="evidence" value="ECO:0007669"/>
    <property type="project" value="TreeGrafter"/>
</dbReference>
<gene>
    <name evidence="4" type="ORF">RS030_132050</name>
</gene>
<evidence type="ECO:0000256" key="1">
    <source>
        <dbReference type="ARBA" id="ARBA00022741"/>
    </source>
</evidence>
<protein>
    <submittedName>
        <fullName evidence="4">Acyl- synthetase</fullName>
    </submittedName>
</protein>
<dbReference type="InterPro" id="IPR020845">
    <property type="entry name" value="AMP-binding_CS"/>
</dbReference>
<keyword evidence="2" id="KW-0067">ATP-binding</keyword>
<dbReference type="PROSITE" id="PS00455">
    <property type="entry name" value="AMP_BINDING"/>
    <property type="match status" value="1"/>
</dbReference>
<dbReference type="PANTHER" id="PTHR43272">
    <property type="entry name" value="LONG-CHAIN-FATTY-ACID--COA LIGASE"/>
    <property type="match status" value="1"/>
</dbReference>
<dbReference type="SUPFAM" id="SSF56801">
    <property type="entry name" value="Acetyl-CoA synthetase-like"/>
    <property type="match status" value="1"/>
</dbReference>
<keyword evidence="1" id="KW-0547">Nucleotide-binding</keyword>
<dbReference type="GO" id="GO:0004467">
    <property type="term" value="F:long-chain fatty acid-CoA ligase activity"/>
    <property type="evidence" value="ECO:0007669"/>
    <property type="project" value="TreeGrafter"/>
</dbReference>
<name>A0AAV9Y1D0_9CRYT</name>
<organism evidence="4 5">
    <name type="scientific">Cryptosporidium xiaoi</name>
    <dbReference type="NCBI Taxonomy" id="659607"/>
    <lineage>
        <taxon>Eukaryota</taxon>
        <taxon>Sar</taxon>
        <taxon>Alveolata</taxon>
        <taxon>Apicomplexa</taxon>
        <taxon>Conoidasida</taxon>
        <taxon>Coccidia</taxon>
        <taxon>Eucoccidiorida</taxon>
        <taxon>Eimeriorina</taxon>
        <taxon>Cryptosporidiidae</taxon>
        <taxon>Cryptosporidium</taxon>
    </lineage>
</organism>
<evidence type="ECO:0000313" key="5">
    <source>
        <dbReference type="Proteomes" id="UP001311799"/>
    </source>
</evidence>
<dbReference type="GO" id="GO:0005783">
    <property type="term" value="C:endoplasmic reticulum"/>
    <property type="evidence" value="ECO:0007669"/>
    <property type="project" value="TreeGrafter"/>
</dbReference>
<dbReference type="InterPro" id="IPR000873">
    <property type="entry name" value="AMP-dep_synth/lig_dom"/>
</dbReference>
<evidence type="ECO:0000259" key="3">
    <source>
        <dbReference type="Pfam" id="PF00501"/>
    </source>
</evidence>
<dbReference type="PANTHER" id="PTHR43272:SF33">
    <property type="entry name" value="AMP-BINDING DOMAIN-CONTAINING PROTEIN-RELATED"/>
    <property type="match status" value="1"/>
</dbReference>
<accession>A0AAV9Y1D0</accession>
<sequence>MLSGREATDYLYSVPLKGGKVDNDSSPIYRNPNYPSGELSNIEGLNSNNLWEFFLNSVKKYKNNDCLGVRRLNEDGSFGKYVFKTYNEVMKISLNVGINIAKLKLCPVQRYEDNDYQKELSIMGILSKNREEWYLIEHACNAFGICLAPLYDTLGDQSLKYILNKTKLKTLCISDESIEKIISMVENSQSGYLNIENIICFDPIKPEMKERCDKVGINIIQFSELKKKVSIQDMENYKPRNASPDEICSIHFTSGTTGFPKGAMLTHRCFMACVKSCFEQLFSANGISLGTDDAHLSYLPLAHIFERLIIMNAYHLGIPIGIFSGNVSRVMSDSQELKPTILICVPQVLSRIIHSIEEKMSDSNIILKTVFNKALSHKEHNLKMTGNPTHWLWDKILFNNTKKILGGRLKAIVSGAAPLSIDVNYKIQALFCCKIIEGFGMSECIATLSTRFSSNAPGTVGGPFGDIEVKLTSLVEMGYDATKRPRRGILKIRGNSVFKGYFCDQENTKNTIDQDGWLDTGDIAEKLPDGSFRIIDRKKALFKLAQGEYISPEKIEGIYLTSTPLVQQVYVYGKSTDRFLVALVFPNEASIKKWGENNNKQGLSFEELCQCPELYDEISSAFRRVENSSKLFGFEKIHKFKIIPKIMNSDNGLLTPTMKIIRSRVDSEFKDSLDYLRSQL</sequence>
<dbReference type="GO" id="GO:0005524">
    <property type="term" value="F:ATP binding"/>
    <property type="evidence" value="ECO:0007669"/>
    <property type="project" value="UniProtKB-KW"/>
</dbReference>
<dbReference type="Gene3D" id="3.40.50.12780">
    <property type="entry name" value="N-terminal domain of ligase-like"/>
    <property type="match status" value="1"/>
</dbReference>
<proteinExistence type="predicted"/>
<dbReference type="Pfam" id="PF00501">
    <property type="entry name" value="AMP-binding"/>
    <property type="match status" value="1"/>
</dbReference>
<keyword evidence="5" id="KW-1185">Reference proteome</keyword>
<dbReference type="EMBL" id="JAWDEY010000004">
    <property type="protein sequence ID" value="KAK6590737.1"/>
    <property type="molecule type" value="Genomic_DNA"/>
</dbReference>
<evidence type="ECO:0000256" key="2">
    <source>
        <dbReference type="ARBA" id="ARBA00022840"/>
    </source>
</evidence>
<comment type="caution">
    <text evidence="4">The sequence shown here is derived from an EMBL/GenBank/DDBJ whole genome shotgun (WGS) entry which is preliminary data.</text>
</comment>
<feature type="domain" description="AMP-dependent synthetase/ligase" evidence="3">
    <location>
        <begin position="124"/>
        <end position="502"/>
    </location>
</feature>
<dbReference type="InterPro" id="IPR042099">
    <property type="entry name" value="ANL_N_sf"/>
</dbReference>
<evidence type="ECO:0000313" key="4">
    <source>
        <dbReference type="EMBL" id="KAK6590737.1"/>
    </source>
</evidence>
<dbReference type="Proteomes" id="UP001311799">
    <property type="component" value="Unassembled WGS sequence"/>
</dbReference>
<dbReference type="AlphaFoldDB" id="A0AAV9Y1D0"/>